<accession>A0ABU5N3C6</accession>
<dbReference type="PROSITE" id="PS51128">
    <property type="entry name" value="ZF_DKSA_2"/>
    <property type="match status" value="1"/>
</dbReference>
<dbReference type="RefSeq" id="WP_194423292.1">
    <property type="nucleotide sequence ID" value="NZ_BAAAPT010000001.1"/>
</dbReference>
<sequence>MTGPDERLRRRRADVARRLAHITDEIDELRGDRGAESADDEHDPEGVTLSAEWSRLEGLRAAASTELDDIDAALGRRASGTYGMCLTCERAIPVARLRVRPDATRCVDCATASDR</sequence>
<organism evidence="6 7">
    <name type="scientific">Microbacterium aquimaris</name>
    <dbReference type="NCBI Taxonomy" id="459816"/>
    <lineage>
        <taxon>Bacteria</taxon>
        <taxon>Bacillati</taxon>
        <taxon>Actinomycetota</taxon>
        <taxon>Actinomycetes</taxon>
        <taxon>Micrococcales</taxon>
        <taxon>Microbacteriaceae</taxon>
        <taxon>Microbacterium</taxon>
    </lineage>
</organism>
<evidence type="ECO:0000256" key="1">
    <source>
        <dbReference type="ARBA" id="ARBA00022723"/>
    </source>
</evidence>
<protein>
    <submittedName>
        <fullName evidence="6">TraR/DksA family transcriptional regulator</fullName>
    </submittedName>
</protein>
<dbReference type="EMBL" id="JAWJYN010000001">
    <property type="protein sequence ID" value="MDZ8160589.1"/>
    <property type="molecule type" value="Genomic_DNA"/>
</dbReference>
<feature type="domain" description="Zinc finger DksA/TraR C4-type" evidence="5">
    <location>
        <begin position="80"/>
        <end position="114"/>
    </location>
</feature>
<gene>
    <name evidence="6" type="ORF">R2Q92_01990</name>
</gene>
<evidence type="ECO:0000256" key="4">
    <source>
        <dbReference type="PROSITE-ProRule" id="PRU00510"/>
    </source>
</evidence>
<evidence type="ECO:0000259" key="5">
    <source>
        <dbReference type="Pfam" id="PF01258"/>
    </source>
</evidence>
<dbReference type="SUPFAM" id="SSF57716">
    <property type="entry name" value="Glucocorticoid receptor-like (DNA-binding domain)"/>
    <property type="match status" value="1"/>
</dbReference>
<dbReference type="Proteomes" id="UP001291912">
    <property type="component" value="Unassembled WGS sequence"/>
</dbReference>
<keyword evidence="1" id="KW-0479">Metal-binding</keyword>
<dbReference type="InterPro" id="IPR000962">
    <property type="entry name" value="Znf_DskA_TraR"/>
</dbReference>
<evidence type="ECO:0000313" key="7">
    <source>
        <dbReference type="Proteomes" id="UP001291912"/>
    </source>
</evidence>
<comment type="caution">
    <text evidence="6">The sequence shown here is derived from an EMBL/GenBank/DDBJ whole genome shotgun (WGS) entry which is preliminary data.</text>
</comment>
<evidence type="ECO:0000313" key="6">
    <source>
        <dbReference type="EMBL" id="MDZ8160589.1"/>
    </source>
</evidence>
<keyword evidence="3" id="KW-0862">Zinc</keyword>
<dbReference type="Gene3D" id="1.20.120.910">
    <property type="entry name" value="DksA, coiled-coil domain"/>
    <property type="match status" value="1"/>
</dbReference>
<reference evidence="6 7" key="1">
    <citation type="submission" date="2023-10" db="EMBL/GenBank/DDBJ databases">
        <title>Microbacterium xanthum sp. nov., isolated from seaweed.</title>
        <authorList>
            <person name="Lee S.D."/>
        </authorList>
    </citation>
    <scope>NUCLEOTIDE SEQUENCE [LARGE SCALE GENOMIC DNA]</scope>
    <source>
        <strain evidence="6 7">KCTC 19124</strain>
    </source>
</reference>
<name>A0ABU5N3C6_9MICO</name>
<evidence type="ECO:0000256" key="3">
    <source>
        <dbReference type="ARBA" id="ARBA00022833"/>
    </source>
</evidence>
<keyword evidence="2" id="KW-0863">Zinc-finger</keyword>
<dbReference type="PANTHER" id="PTHR33823:SF4">
    <property type="entry name" value="GENERAL STRESS PROTEIN 16O"/>
    <property type="match status" value="1"/>
</dbReference>
<feature type="zinc finger region" description="dksA C4-type" evidence="4">
    <location>
        <begin position="85"/>
        <end position="109"/>
    </location>
</feature>
<dbReference type="Pfam" id="PF01258">
    <property type="entry name" value="zf-dskA_traR"/>
    <property type="match status" value="1"/>
</dbReference>
<keyword evidence="7" id="KW-1185">Reference proteome</keyword>
<dbReference type="PANTHER" id="PTHR33823">
    <property type="entry name" value="RNA POLYMERASE-BINDING TRANSCRIPTION FACTOR DKSA-RELATED"/>
    <property type="match status" value="1"/>
</dbReference>
<proteinExistence type="predicted"/>
<evidence type="ECO:0000256" key="2">
    <source>
        <dbReference type="ARBA" id="ARBA00022771"/>
    </source>
</evidence>